<accession>A0A2H4UV64</accession>
<feature type="transmembrane region" description="Helical" evidence="1">
    <location>
        <begin position="37"/>
        <end position="56"/>
    </location>
</feature>
<keyword evidence="1" id="KW-0812">Transmembrane</keyword>
<dbReference type="Proteomes" id="UP000240325">
    <property type="component" value="Segment"/>
</dbReference>
<feature type="transmembrane region" description="Helical" evidence="1">
    <location>
        <begin position="101"/>
        <end position="119"/>
    </location>
</feature>
<evidence type="ECO:0000313" key="2">
    <source>
        <dbReference type="EMBL" id="ATZ80810.1"/>
    </source>
</evidence>
<gene>
    <name evidence="2" type="ORF">BMW23_0764</name>
</gene>
<name>A0A2H4UV64_9VIRU</name>
<feature type="transmembrane region" description="Helical" evidence="1">
    <location>
        <begin position="178"/>
        <end position="201"/>
    </location>
</feature>
<feature type="transmembrane region" description="Helical" evidence="1">
    <location>
        <begin position="6"/>
        <end position="25"/>
    </location>
</feature>
<keyword evidence="1" id="KW-0472">Membrane</keyword>
<feature type="transmembrane region" description="Helical" evidence="1">
    <location>
        <begin position="68"/>
        <end position="89"/>
    </location>
</feature>
<keyword evidence="3" id="KW-1185">Reference proteome</keyword>
<reference evidence="2" key="1">
    <citation type="journal article" date="2017" name="Elife">
        <title>The kinetoplastid-infecting Bodo saltans virus (BsV), a window into the most abundant giant viruses in the sea.</title>
        <authorList>
            <person name="Deeg C.M."/>
            <person name="Chow C.-E.T."/>
            <person name="Suttle C.A."/>
        </authorList>
    </citation>
    <scope>NUCLEOTIDE SEQUENCE</scope>
    <source>
        <strain evidence="2">NG1</strain>
    </source>
</reference>
<sequence>MGITFSNIAGAILAGLFGTIGDLISRILLFNCSIGSPWTLLLFMPPLSFVTGYMYITGKIQPGESSCSSSFDIFLLLIPIIVIALSVLLPRMIKHSDELMMTLIMAVLLIGVFTLVRIFKYYNECQALNPDNKAQYIKYITHGVVASIISVGVATAITKISENDFISFIPVIGLPFRILGFMNYLVPGLSTALILAMAHFVCNLNENMKENLTPICSSDSGIY</sequence>
<evidence type="ECO:0000313" key="3">
    <source>
        <dbReference type="Proteomes" id="UP000240325"/>
    </source>
</evidence>
<protein>
    <submittedName>
        <fullName evidence="2">Uncharacterized protein</fullName>
    </submittedName>
</protein>
<evidence type="ECO:0000256" key="1">
    <source>
        <dbReference type="SAM" id="Phobius"/>
    </source>
</evidence>
<feature type="transmembrane region" description="Helical" evidence="1">
    <location>
        <begin position="139"/>
        <end position="157"/>
    </location>
</feature>
<proteinExistence type="predicted"/>
<keyword evidence="1" id="KW-1133">Transmembrane helix</keyword>
<organism evidence="2">
    <name type="scientific">Bodo saltans virus</name>
    <dbReference type="NCBI Taxonomy" id="2024608"/>
    <lineage>
        <taxon>Viruses</taxon>
        <taxon>Varidnaviria</taxon>
        <taxon>Bamfordvirae</taxon>
        <taxon>Nucleocytoviricota</taxon>
        <taxon>Megaviricetes</taxon>
        <taxon>Imitervirales</taxon>
        <taxon>Mimiviridae</taxon>
        <taxon>Klosneuvirinae</taxon>
        <taxon>Theiavirus</taxon>
        <taxon>Theiavirus salishense</taxon>
    </lineage>
</organism>
<dbReference type="EMBL" id="MF782455">
    <property type="protein sequence ID" value="ATZ80810.1"/>
    <property type="molecule type" value="Genomic_DNA"/>
</dbReference>